<dbReference type="RefSeq" id="XP_018273789.1">
    <property type="nucleotide sequence ID" value="XM_018418853.1"/>
</dbReference>
<name>A0A194SBA7_RHOGW</name>
<evidence type="ECO:0000313" key="2">
    <source>
        <dbReference type="EMBL" id="KPV77740.1"/>
    </source>
</evidence>
<evidence type="ECO:0000256" key="1">
    <source>
        <dbReference type="SAM" id="MobiDB-lite"/>
    </source>
</evidence>
<gene>
    <name evidence="2" type="ORF">RHOBADRAFT_66035</name>
</gene>
<organism evidence="2 3">
    <name type="scientific">Rhodotorula graminis (strain WP1)</name>
    <dbReference type="NCBI Taxonomy" id="578459"/>
    <lineage>
        <taxon>Eukaryota</taxon>
        <taxon>Fungi</taxon>
        <taxon>Dikarya</taxon>
        <taxon>Basidiomycota</taxon>
        <taxon>Pucciniomycotina</taxon>
        <taxon>Microbotryomycetes</taxon>
        <taxon>Sporidiobolales</taxon>
        <taxon>Sporidiobolaceae</taxon>
        <taxon>Rhodotorula</taxon>
    </lineage>
</organism>
<feature type="region of interest" description="Disordered" evidence="1">
    <location>
        <begin position="16"/>
        <end position="44"/>
    </location>
</feature>
<dbReference type="AlphaFoldDB" id="A0A194SBA7"/>
<feature type="region of interest" description="Disordered" evidence="1">
    <location>
        <begin position="98"/>
        <end position="156"/>
    </location>
</feature>
<protein>
    <submittedName>
        <fullName evidence="2">Uncharacterized protein</fullName>
    </submittedName>
</protein>
<dbReference type="EMBL" id="KQ474074">
    <property type="protein sequence ID" value="KPV77740.1"/>
    <property type="molecule type" value="Genomic_DNA"/>
</dbReference>
<proteinExistence type="predicted"/>
<reference evidence="2 3" key="1">
    <citation type="journal article" date="2015" name="Front. Microbiol.">
        <title>Genome sequence of the plant growth promoting endophytic yeast Rhodotorula graminis WP1.</title>
        <authorList>
            <person name="Firrincieli A."/>
            <person name="Otillar R."/>
            <person name="Salamov A."/>
            <person name="Schmutz J."/>
            <person name="Khan Z."/>
            <person name="Redman R.S."/>
            <person name="Fleck N.D."/>
            <person name="Lindquist E."/>
            <person name="Grigoriev I.V."/>
            <person name="Doty S.L."/>
        </authorList>
    </citation>
    <scope>NUCLEOTIDE SEQUENCE [LARGE SCALE GENOMIC DNA]</scope>
    <source>
        <strain evidence="2 3">WP1</strain>
    </source>
</reference>
<feature type="compositionally biased region" description="Basic and acidic residues" evidence="1">
    <location>
        <begin position="106"/>
        <end position="139"/>
    </location>
</feature>
<dbReference type="Proteomes" id="UP000053890">
    <property type="component" value="Unassembled WGS sequence"/>
</dbReference>
<keyword evidence="3" id="KW-1185">Reference proteome</keyword>
<dbReference type="GeneID" id="28979300"/>
<evidence type="ECO:0000313" key="3">
    <source>
        <dbReference type="Proteomes" id="UP000053890"/>
    </source>
</evidence>
<accession>A0A194SBA7</accession>
<sequence>PVRPSCRRAVDQGALPGQACNDARDAQARPDRPRLCPEGPGRDGRAAAAVGALARRQRARARRARAREGAGRTRWAGRRDRGRVVGFRLGLGLRRRVRPGVGRQPGLERRRASSRRRRDDAGPWRIDLVEDRRRGRPRPEGASAAPGRGAGGAGPRAVVGAEYGERAAHGRARQGGRRVPAAVLRHRRLERALLLSHIFLSF</sequence>
<feature type="compositionally biased region" description="Basic and acidic residues" evidence="1">
    <location>
        <begin position="22"/>
        <end position="44"/>
    </location>
</feature>
<feature type="non-terminal residue" evidence="2">
    <location>
        <position position="1"/>
    </location>
</feature>